<dbReference type="EMBL" id="FUYR01000001">
    <property type="protein sequence ID" value="SKB27219.1"/>
    <property type="molecule type" value="Genomic_DNA"/>
</dbReference>
<dbReference type="AlphaFoldDB" id="A0A1T4ZXK0"/>
<evidence type="ECO:0000313" key="5">
    <source>
        <dbReference type="EMBL" id="SKB27219.1"/>
    </source>
</evidence>
<feature type="coiled-coil region" evidence="3">
    <location>
        <begin position="387"/>
        <end position="464"/>
    </location>
</feature>
<evidence type="ECO:0000256" key="2">
    <source>
        <dbReference type="RuleBase" id="RU362097"/>
    </source>
</evidence>
<dbReference type="PANTHER" id="PTHR30203:SF30">
    <property type="entry name" value="OUTER MEMBRANE PROTEIN-RELATED"/>
    <property type="match status" value="1"/>
</dbReference>
<dbReference type="PANTHER" id="PTHR30203">
    <property type="entry name" value="OUTER MEMBRANE CATION EFFLUX PROTEIN"/>
    <property type="match status" value="1"/>
</dbReference>
<protein>
    <submittedName>
        <fullName evidence="5">Efflux transporter, outer membrane factor (OMF) lipoprotein, NodT family</fullName>
    </submittedName>
</protein>
<keyword evidence="2 4" id="KW-0472">Membrane</keyword>
<dbReference type="GO" id="GO:0005886">
    <property type="term" value="C:plasma membrane"/>
    <property type="evidence" value="ECO:0007669"/>
    <property type="project" value="UniProtKB-SubCell"/>
</dbReference>
<organism evidence="5 6">
    <name type="scientific">Daejeonella lutea</name>
    <dbReference type="NCBI Taxonomy" id="572036"/>
    <lineage>
        <taxon>Bacteria</taxon>
        <taxon>Pseudomonadati</taxon>
        <taxon>Bacteroidota</taxon>
        <taxon>Sphingobacteriia</taxon>
        <taxon>Sphingobacteriales</taxon>
        <taxon>Sphingobacteriaceae</taxon>
        <taxon>Daejeonella</taxon>
    </lineage>
</organism>
<dbReference type="STRING" id="572036.SAMN05661099_0035"/>
<keyword evidence="4" id="KW-1133">Transmembrane helix</keyword>
<reference evidence="6" key="1">
    <citation type="submission" date="2017-02" db="EMBL/GenBank/DDBJ databases">
        <authorList>
            <person name="Varghese N."/>
            <person name="Submissions S."/>
        </authorList>
    </citation>
    <scope>NUCLEOTIDE SEQUENCE [LARGE SCALE GENOMIC DNA]</scope>
    <source>
        <strain evidence="6">DSM 22385</strain>
    </source>
</reference>
<dbReference type="PROSITE" id="PS51257">
    <property type="entry name" value="PROKAR_LIPOPROTEIN"/>
    <property type="match status" value="1"/>
</dbReference>
<proteinExistence type="inferred from homology"/>
<dbReference type="InterPro" id="IPR003423">
    <property type="entry name" value="OMP_efflux"/>
</dbReference>
<keyword evidence="2 5" id="KW-0449">Lipoprotein</keyword>
<dbReference type="Gene3D" id="1.20.1600.10">
    <property type="entry name" value="Outer membrane efflux proteins (OEP)"/>
    <property type="match status" value="1"/>
</dbReference>
<name>A0A1T4ZXK0_9SPHI</name>
<dbReference type="NCBIfam" id="TIGR01845">
    <property type="entry name" value="outer_NodT"/>
    <property type="match status" value="1"/>
</dbReference>
<sequence>MYKERIFYRLGIAYVTLAFIGCSVPALVQKDANTSMPVTYNSSRDTLNSVNTRWKQFFNDPYLSALIDTALQKNQELNITMQEIEIARNEIRARKGEYLPSVGVRAGAGVEKVPRYTNIGAMEATTEMEPGKEIPEPLPDLMGGLVASWEVDVWHKLRNARQSAVNRYLASVEGKNFLVTNLIAEIASSYYELLVLDNQLAIIQQNMKLQSNALEIVKIQKESARVNELAVRRFQAQVLHTQGLQYDIQQKITETENRINFLVGRFPQPVQRVQQSLEDLLPRGIKTGLPVQLLTNRPDIRQAELQLKAARLDVQVARAAFYPSLGISSGLGLRAFSPAYLFKPESLFYSLAGDVTAPLINKNAINAMYYGASAQQVQAVYNYEKTILNANIEVMNEMSRINNLEESYNLKMKEVEALTQSIDISNSLFRSARADYMEVLMTQRDALESKFDLTETKMQQMKAMVNVYRALGGGWN</sequence>
<feature type="coiled-coil region" evidence="3">
    <location>
        <begin position="67"/>
        <end position="94"/>
    </location>
</feature>
<evidence type="ECO:0000313" key="6">
    <source>
        <dbReference type="Proteomes" id="UP000189981"/>
    </source>
</evidence>
<evidence type="ECO:0000256" key="4">
    <source>
        <dbReference type="SAM" id="Phobius"/>
    </source>
</evidence>
<feature type="transmembrane region" description="Helical" evidence="4">
    <location>
        <begin position="7"/>
        <end position="28"/>
    </location>
</feature>
<dbReference type="SUPFAM" id="SSF56954">
    <property type="entry name" value="Outer membrane efflux proteins (OEP)"/>
    <property type="match status" value="1"/>
</dbReference>
<evidence type="ECO:0000256" key="3">
    <source>
        <dbReference type="SAM" id="Coils"/>
    </source>
</evidence>
<keyword evidence="6" id="KW-1185">Reference proteome</keyword>
<keyword evidence="2 4" id="KW-0812">Transmembrane</keyword>
<comment type="similarity">
    <text evidence="1 2">Belongs to the outer membrane factor (OMF) (TC 1.B.17) family.</text>
</comment>
<gene>
    <name evidence="5" type="ORF">SAMN05661099_0035</name>
</gene>
<keyword evidence="2" id="KW-0564">Palmitate</keyword>
<dbReference type="GO" id="GO:0015562">
    <property type="term" value="F:efflux transmembrane transporter activity"/>
    <property type="evidence" value="ECO:0007669"/>
    <property type="project" value="InterPro"/>
</dbReference>
<dbReference type="OrthoDB" id="9770517at2"/>
<comment type="subcellular location">
    <subcellularLocation>
        <location evidence="2">Cell membrane</location>
        <topology evidence="2">Lipid-anchor</topology>
    </subcellularLocation>
</comment>
<dbReference type="Gene3D" id="2.20.200.10">
    <property type="entry name" value="Outer membrane efflux proteins (OEP)"/>
    <property type="match status" value="1"/>
</dbReference>
<dbReference type="Proteomes" id="UP000189981">
    <property type="component" value="Unassembled WGS sequence"/>
</dbReference>
<keyword evidence="3" id="KW-0175">Coiled coil</keyword>
<evidence type="ECO:0000256" key="1">
    <source>
        <dbReference type="ARBA" id="ARBA00007613"/>
    </source>
</evidence>
<dbReference type="RefSeq" id="WP_079702249.1">
    <property type="nucleotide sequence ID" value="NZ_FUYR01000001.1"/>
</dbReference>
<accession>A0A1T4ZXK0</accession>
<keyword evidence="2" id="KW-1134">Transmembrane beta strand</keyword>
<dbReference type="Pfam" id="PF02321">
    <property type="entry name" value="OEP"/>
    <property type="match status" value="2"/>
</dbReference>
<dbReference type="InterPro" id="IPR010131">
    <property type="entry name" value="MdtP/NodT-like"/>
</dbReference>